<sequence length="52" mass="5810">MAVNLRETILITLTSITSNLPELNSAFIAHKLADSFTEFYGGYNLLFAKETE</sequence>
<evidence type="ECO:0000313" key="2">
    <source>
        <dbReference type="Proteomes" id="UP001196413"/>
    </source>
</evidence>
<protein>
    <submittedName>
        <fullName evidence="1">Uncharacterized protein</fullName>
    </submittedName>
</protein>
<comment type="caution">
    <text evidence="1">The sequence shown here is derived from an EMBL/GenBank/DDBJ whole genome shotgun (WGS) entry which is preliminary data.</text>
</comment>
<dbReference type="Proteomes" id="UP001196413">
    <property type="component" value="Unassembled WGS sequence"/>
</dbReference>
<gene>
    <name evidence="1" type="ORF">KIN20_021440</name>
</gene>
<organism evidence="1 2">
    <name type="scientific">Parelaphostrongylus tenuis</name>
    <name type="common">Meningeal worm</name>
    <dbReference type="NCBI Taxonomy" id="148309"/>
    <lineage>
        <taxon>Eukaryota</taxon>
        <taxon>Metazoa</taxon>
        <taxon>Ecdysozoa</taxon>
        <taxon>Nematoda</taxon>
        <taxon>Chromadorea</taxon>
        <taxon>Rhabditida</taxon>
        <taxon>Rhabditina</taxon>
        <taxon>Rhabditomorpha</taxon>
        <taxon>Strongyloidea</taxon>
        <taxon>Metastrongylidae</taxon>
        <taxon>Parelaphostrongylus</taxon>
    </lineage>
</organism>
<name>A0AAD5N4F3_PARTN</name>
<reference evidence="1" key="1">
    <citation type="submission" date="2021-06" db="EMBL/GenBank/DDBJ databases">
        <title>Parelaphostrongylus tenuis whole genome reference sequence.</title>
        <authorList>
            <person name="Garwood T.J."/>
            <person name="Larsen P.A."/>
            <person name="Fountain-Jones N.M."/>
            <person name="Garbe J.R."/>
            <person name="Macchietto M.G."/>
            <person name="Kania S.A."/>
            <person name="Gerhold R.W."/>
            <person name="Richards J.E."/>
            <person name="Wolf T.M."/>
        </authorList>
    </citation>
    <scope>NUCLEOTIDE SEQUENCE</scope>
    <source>
        <strain evidence="1">MNPRO001-30</strain>
        <tissue evidence="1">Meninges</tissue>
    </source>
</reference>
<dbReference type="EMBL" id="JAHQIW010004346">
    <property type="protein sequence ID" value="KAJ1362031.1"/>
    <property type="molecule type" value="Genomic_DNA"/>
</dbReference>
<accession>A0AAD5N4F3</accession>
<dbReference type="AlphaFoldDB" id="A0AAD5N4F3"/>
<keyword evidence="2" id="KW-1185">Reference proteome</keyword>
<evidence type="ECO:0000313" key="1">
    <source>
        <dbReference type="EMBL" id="KAJ1362031.1"/>
    </source>
</evidence>
<proteinExistence type="predicted"/>